<reference evidence="2 3" key="1">
    <citation type="submission" date="2024-05" db="EMBL/GenBank/DDBJ databases">
        <title>Genetic variation in Jamaican populations of the coffee berry borer (Hypothenemus hampei).</title>
        <authorList>
            <person name="Errbii M."/>
            <person name="Myrie A."/>
        </authorList>
    </citation>
    <scope>NUCLEOTIDE SEQUENCE [LARGE SCALE GENOMIC DNA]</scope>
    <source>
        <strain evidence="2">JA-Hopewell-2020-01-JO</strain>
        <tissue evidence="2">Whole body</tissue>
    </source>
</reference>
<evidence type="ECO:0000313" key="3">
    <source>
        <dbReference type="Proteomes" id="UP001566132"/>
    </source>
</evidence>
<dbReference type="EMBL" id="JBDJPC010000002">
    <property type="protein sequence ID" value="KAL1512540.1"/>
    <property type="molecule type" value="Genomic_DNA"/>
</dbReference>
<comment type="caution">
    <text evidence="2">The sequence shown here is derived from an EMBL/GenBank/DDBJ whole genome shotgun (WGS) entry which is preliminary data.</text>
</comment>
<dbReference type="AlphaFoldDB" id="A0ABD1F773"/>
<sequence>MSNSKRICICGRDRGKEPVVITITTCSGKHGIKTEGPVNRISPRSTSLSLPVSEQQAGDPRHGKGHQNDQQNLDASESEKDYHNGKSSDSSQEPQGDSGEDSILPIIIEEPRSEALNSEKEIYQDATVEKLVEPETGIEGYPNETKEPTAVVNTNDQSLTVFYKDYEPQEASEDIEYSQKSPETTSTKEKAATVFLMTETAVNTLPFLDRFFWPKDKTKSFNSDPKQGNSDCCLDLLLYERHTFNCRHKLKLVNMENSFSDGNYIVTNSGRITLPTDAAVLVEFSRSGIIKSCTFENGNSNIEKNRYKMIMKTIQTYFKSNHFLNENGMVKQQKYIADSADKNVEELFVRKYSNDCALQTGHSYLLNLKSAKWYDGFLMCLGLKREGDIQEAAYCRDELLANTDSSDLVTRYLRI</sequence>
<gene>
    <name evidence="2" type="ORF">ABEB36_002122</name>
</gene>
<name>A0ABD1F773_HYPHA</name>
<accession>A0ABD1F773</accession>
<dbReference type="Proteomes" id="UP001566132">
    <property type="component" value="Unassembled WGS sequence"/>
</dbReference>
<evidence type="ECO:0000313" key="2">
    <source>
        <dbReference type="EMBL" id="KAL1512540.1"/>
    </source>
</evidence>
<keyword evidence="3" id="KW-1185">Reference proteome</keyword>
<organism evidence="2 3">
    <name type="scientific">Hypothenemus hampei</name>
    <name type="common">Coffee berry borer</name>
    <dbReference type="NCBI Taxonomy" id="57062"/>
    <lineage>
        <taxon>Eukaryota</taxon>
        <taxon>Metazoa</taxon>
        <taxon>Ecdysozoa</taxon>
        <taxon>Arthropoda</taxon>
        <taxon>Hexapoda</taxon>
        <taxon>Insecta</taxon>
        <taxon>Pterygota</taxon>
        <taxon>Neoptera</taxon>
        <taxon>Endopterygota</taxon>
        <taxon>Coleoptera</taxon>
        <taxon>Polyphaga</taxon>
        <taxon>Cucujiformia</taxon>
        <taxon>Curculionidae</taxon>
        <taxon>Scolytinae</taxon>
        <taxon>Hypothenemus</taxon>
    </lineage>
</organism>
<proteinExistence type="predicted"/>
<feature type="compositionally biased region" description="Polar residues" evidence="1">
    <location>
        <begin position="42"/>
        <end position="56"/>
    </location>
</feature>
<protein>
    <submittedName>
        <fullName evidence="2">Uncharacterized protein</fullName>
    </submittedName>
</protein>
<evidence type="ECO:0000256" key="1">
    <source>
        <dbReference type="SAM" id="MobiDB-lite"/>
    </source>
</evidence>
<feature type="compositionally biased region" description="Basic and acidic residues" evidence="1">
    <location>
        <begin position="77"/>
        <end position="86"/>
    </location>
</feature>
<feature type="region of interest" description="Disordered" evidence="1">
    <location>
        <begin position="29"/>
        <end position="101"/>
    </location>
</feature>